<sequence length="960" mass="109168">MRFKKFLIGIGVTAIVATPLLGLLAIASDSRAPQATSTYLMNFKAPMNQNEGTQSFERSNDNFAIDTISPKQKYINDLERQVSEVFKQYKQEHKEYKGLTLDYINLKASPTPGEVSFFEELNKTLKAINPNLSFNMIQRSPSTVQQGFYQQNADMISMIWSPDYNDVGTWLTYMFQDQQIANLWPAVAAAMNHKITVVNETMNVEHKSWVDNLRNYIKKRNFGFKDKNGQFVPLVNKENHVMDMNELMSYTEKGVSSSAIYTSLSNAISAWADSPEAKKYEAVPMDDNDPNLYKDGTYTSFHGGLKSFKASMQTNLMDFLTQYKPNIPYVQDGPNTKTASLVRLGAHAPENINSSKSFRDWYYNPEIYKGDGVFRNWLKGNPFLGNITVLNPSFNKGTNNVLSSTFTNLFSWSTHGDFYNQESAYKSNYGLSLNADGAMTNPKHLEEVIDSGFTDNSFSDIKCGIDKDGSKYVDIPIRPLPWVNYEGNTTNNIHYLSPQDYWAGFKAYERSVSVKLNYNGYFMDLLGLDMNKMLSYPGNQARNTSPEQHKTFRIYFDNPTLSGSDIVDILTKQYFAALPEFSPLVQNITNDQKFESIAHVSQTNGVLNISDNKLVDMSKFYGCGFYQDPNVWKQLWSVGPYTVNQINTQQIVFKINKHYFGQSVENPGPWKDVADNPNYCQNFLNGKITIQKKIEKDGKFTGKTEPVELPIKKFDEVKSIYSSAYNVQLAYEQFKINELDESDIPTAKLAETYANPTLSKEVYQKSTLKLDKSNLIPYNLRVLEVDGKGTIKLFDKNDKEVPFSDKYVSMDKYGNYVFKDGYHPKVKSKISDGYYDLIVKNFFTPIDATGPDGKLLPAIDRSSAIIRTAINDCINWFALTSIIDSGKSQVIQNSFMPYGVDNLSDDISNSRLTYWSLAIYKVTTEMNPEFEKPGKRLGGITEWTWPEYINVWKAHLKSGE</sequence>
<comment type="caution">
    <text evidence="1">The sequence shown here is derived from an EMBL/GenBank/DDBJ whole genome shotgun (WGS) entry which is preliminary data.</text>
</comment>
<proteinExistence type="predicted"/>
<dbReference type="Proteomes" id="UP001449582">
    <property type="component" value="Unassembled WGS sequence"/>
</dbReference>
<gene>
    <name evidence="1" type="ORF">UREOM_3820</name>
</gene>
<name>A0ABP9UA07_9BACT</name>
<reference evidence="1" key="1">
    <citation type="submission" date="2024-02" db="EMBL/GenBank/DDBJ databases">
        <title>Draft genome sequence of new strains in genus Ureaplasma.</title>
        <authorList>
            <person name="Nakajima Y."/>
            <person name="Segawa T."/>
        </authorList>
    </citation>
    <scope>NUCLEOTIDE SEQUENCE [LARGE SCALE GENOMIC DNA]</scope>
    <source>
        <strain evidence="1">OM1</strain>
    </source>
</reference>
<organism evidence="1 2">
    <name type="scientific">Ureaplasma ceti</name>
    <dbReference type="NCBI Taxonomy" id="3119530"/>
    <lineage>
        <taxon>Bacteria</taxon>
        <taxon>Bacillati</taxon>
        <taxon>Mycoplasmatota</taxon>
        <taxon>Mycoplasmoidales</taxon>
        <taxon>Mycoplasmoidaceae</taxon>
        <taxon>Ureaplasma</taxon>
    </lineage>
</organism>
<evidence type="ECO:0000313" key="2">
    <source>
        <dbReference type="Proteomes" id="UP001449582"/>
    </source>
</evidence>
<evidence type="ECO:0000313" key="1">
    <source>
        <dbReference type="EMBL" id="GAA5414671.1"/>
    </source>
</evidence>
<dbReference type="Pfam" id="PF17374">
    <property type="entry name" value="DUF5396"/>
    <property type="match status" value="1"/>
</dbReference>
<dbReference type="EMBL" id="BAABQM010000002">
    <property type="protein sequence ID" value="GAA5414671.1"/>
    <property type="molecule type" value="Genomic_DNA"/>
</dbReference>
<dbReference type="InterPro" id="IPR035158">
    <property type="entry name" value="DUF5396"/>
</dbReference>
<protein>
    <submittedName>
        <fullName evidence="1">Uncharacterized protein</fullName>
    </submittedName>
</protein>
<keyword evidence="2" id="KW-1185">Reference proteome</keyword>
<accession>A0ABP9UA07</accession>